<dbReference type="Gene3D" id="1.10.10.10">
    <property type="entry name" value="Winged helix-like DNA-binding domain superfamily/Winged helix DNA-binding domain"/>
    <property type="match status" value="1"/>
</dbReference>
<dbReference type="GO" id="GO:0003677">
    <property type="term" value="F:DNA binding"/>
    <property type="evidence" value="ECO:0007669"/>
    <property type="project" value="InterPro"/>
</dbReference>
<dbReference type="InterPro" id="IPR016032">
    <property type="entry name" value="Sig_transdc_resp-reg_C-effctor"/>
</dbReference>
<dbReference type="InterPro" id="IPR036388">
    <property type="entry name" value="WH-like_DNA-bd_sf"/>
</dbReference>
<dbReference type="AlphaFoldDB" id="B4W3X7"/>
<dbReference type="EMBL" id="DS989876">
    <property type="protein sequence ID" value="EDX71122.1"/>
    <property type="molecule type" value="Genomic_DNA"/>
</dbReference>
<sequence>MQEYIGDGEISDADIQQLKIQPQPLTPKEVCWFCLLLQGVSSEQIAERFNISYKSTVRPALSKTLYKYVKRLTNKPIKDWAQVRVYLDLATENNQSKYRKAITSSIREEPLEIRLVISGNQDI</sequence>
<accession>B4W3X7</accession>
<dbReference type="HOGENOM" id="CLU_2011349_0_0_3"/>
<protein>
    <submittedName>
        <fullName evidence="1">Uncharacterized protein</fullName>
    </submittedName>
</protein>
<gene>
    <name evidence="1" type="ORF">MC7420_4309</name>
</gene>
<evidence type="ECO:0000313" key="2">
    <source>
        <dbReference type="Proteomes" id="UP000003835"/>
    </source>
</evidence>
<keyword evidence="2" id="KW-1185">Reference proteome</keyword>
<dbReference type="Proteomes" id="UP000003835">
    <property type="component" value="Unassembled WGS sequence"/>
</dbReference>
<dbReference type="GO" id="GO:0006355">
    <property type="term" value="P:regulation of DNA-templated transcription"/>
    <property type="evidence" value="ECO:0007669"/>
    <property type="project" value="InterPro"/>
</dbReference>
<name>B4W3X7_9CYAN</name>
<dbReference type="RefSeq" id="WP_006106032.1">
    <property type="nucleotide sequence ID" value="NZ_DS989876.1"/>
</dbReference>
<dbReference type="SUPFAM" id="SSF46894">
    <property type="entry name" value="C-terminal effector domain of the bipartite response regulators"/>
    <property type="match status" value="1"/>
</dbReference>
<evidence type="ECO:0000313" key="1">
    <source>
        <dbReference type="EMBL" id="EDX71122.1"/>
    </source>
</evidence>
<dbReference type="OrthoDB" id="490425at2"/>
<organism evidence="1 2">
    <name type="scientific">Coleofasciculus chthonoplastes PCC 7420</name>
    <dbReference type="NCBI Taxonomy" id="118168"/>
    <lineage>
        <taxon>Bacteria</taxon>
        <taxon>Bacillati</taxon>
        <taxon>Cyanobacteriota</taxon>
        <taxon>Cyanophyceae</taxon>
        <taxon>Coleofasciculales</taxon>
        <taxon>Coleofasciculaceae</taxon>
        <taxon>Coleofasciculus</taxon>
    </lineage>
</organism>
<reference evidence="1 2" key="1">
    <citation type="submission" date="2008-07" db="EMBL/GenBank/DDBJ databases">
        <authorList>
            <person name="Tandeau de Marsac N."/>
            <person name="Ferriera S."/>
            <person name="Johnson J."/>
            <person name="Kravitz S."/>
            <person name="Beeson K."/>
            <person name="Sutton G."/>
            <person name="Rogers Y.-H."/>
            <person name="Friedman R."/>
            <person name="Frazier M."/>
            <person name="Venter J.C."/>
        </authorList>
    </citation>
    <scope>NUCLEOTIDE SEQUENCE [LARGE SCALE GENOMIC DNA]</scope>
    <source>
        <strain evidence="1 2">PCC 7420</strain>
    </source>
</reference>
<proteinExistence type="predicted"/>